<reference evidence="1" key="1">
    <citation type="submission" date="2020-09" db="EMBL/GenBank/DDBJ databases">
        <title>Genome-Enabled Discovery of Anthraquinone Biosynthesis in Senna tora.</title>
        <authorList>
            <person name="Kang S.-H."/>
            <person name="Pandey R.P."/>
            <person name="Lee C.-M."/>
            <person name="Sim J.-S."/>
            <person name="Jeong J.-T."/>
            <person name="Choi B.-S."/>
            <person name="Jung M."/>
            <person name="Ginzburg D."/>
            <person name="Zhao K."/>
            <person name="Won S.Y."/>
            <person name="Oh T.-J."/>
            <person name="Yu Y."/>
            <person name="Kim N.-H."/>
            <person name="Lee O.R."/>
            <person name="Lee T.-H."/>
            <person name="Bashyal P."/>
            <person name="Kim T.-S."/>
            <person name="Lee W.-H."/>
            <person name="Kawkins C."/>
            <person name="Kim C.-K."/>
            <person name="Kim J.S."/>
            <person name="Ahn B.O."/>
            <person name="Rhee S.Y."/>
            <person name="Sohng J.K."/>
        </authorList>
    </citation>
    <scope>NUCLEOTIDE SEQUENCE</scope>
    <source>
        <tissue evidence="1">Leaf</tissue>
    </source>
</reference>
<dbReference type="AlphaFoldDB" id="A0A835CC49"/>
<evidence type="ECO:0000313" key="1">
    <source>
        <dbReference type="EMBL" id="KAF7835965.1"/>
    </source>
</evidence>
<proteinExistence type="predicted"/>
<dbReference type="EMBL" id="JAAIUW010000004">
    <property type="protein sequence ID" value="KAF7835965.1"/>
    <property type="molecule type" value="Genomic_DNA"/>
</dbReference>
<keyword evidence="2" id="KW-1185">Reference proteome</keyword>
<comment type="caution">
    <text evidence="1">The sequence shown here is derived from an EMBL/GenBank/DDBJ whole genome shotgun (WGS) entry which is preliminary data.</text>
</comment>
<dbReference type="Proteomes" id="UP000634136">
    <property type="component" value="Unassembled WGS sequence"/>
</dbReference>
<name>A0A835CC49_9FABA</name>
<accession>A0A835CC49</accession>
<evidence type="ECO:0000313" key="2">
    <source>
        <dbReference type="Proteomes" id="UP000634136"/>
    </source>
</evidence>
<sequence length="30" mass="3524">MANMDVKMDRLTRSWAGPPWANSKIGWFWA</sequence>
<protein>
    <submittedName>
        <fullName evidence="1">Uncharacterized protein</fullName>
    </submittedName>
</protein>
<organism evidence="1 2">
    <name type="scientific">Senna tora</name>
    <dbReference type="NCBI Taxonomy" id="362788"/>
    <lineage>
        <taxon>Eukaryota</taxon>
        <taxon>Viridiplantae</taxon>
        <taxon>Streptophyta</taxon>
        <taxon>Embryophyta</taxon>
        <taxon>Tracheophyta</taxon>
        <taxon>Spermatophyta</taxon>
        <taxon>Magnoliopsida</taxon>
        <taxon>eudicotyledons</taxon>
        <taxon>Gunneridae</taxon>
        <taxon>Pentapetalae</taxon>
        <taxon>rosids</taxon>
        <taxon>fabids</taxon>
        <taxon>Fabales</taxon>
        <taxon>Fabaceae</taxon>
        <taxon>Caesalpinioideae</taxon>
        <taxon>Cassia clade</taxon>
        <taxon>Senna</taxon>
    </lineage>
</organism>
<gene>
    <name evidence="1" type="ORF">G2W53_010824</name>
</gene>